<dbReference type="AlphaFoldDB" id="K2QJW6"/>
<dbReference type="EMBL" id="AMSG01000012">
    <property type="protein sequence ID" value="EKF55017.1"/>
    <property type="molecule type" value="Genomic_DNA"/>
</dbReference>
<organism evidence="2 3">
    <name type="scientific">Galbibacter marinus</name>
    <dbReference type="NCBI Taxonomy" id="555500"/>
    <lineage>
        <taxon>Bacteria</taxon>
        <taxon>Pseudomonadati</taxon>
        <taxon>Bacteroidota</taxon>
        <taxon>Flavobacteriia</taxon>
        <taxon>Flavobacteriales</taxon>
        <taxon>Flavobacteriaceae</taxon>
        <taxon>Galbibacter</taxon>
    </lineage>
</organism>
<dbReference type="Proteomes" id="UP000007364">
    <property type="component" value="Unassembled WGS sequence"/>
</dbReference>
<evidence type="ECO:0000313" key="3">
    <source>
        <dbReference type="Proteomes" id="UP000007364"/>
    </source>
</evidence>
<dbReference type="InterPro" id="IPR050273">
    <property type="entry name" value="GppA/Ppx_hydrolase"/>
</dbReference>
<accession>K2QJW6</accession>
<dbReference type="GO" id="GO:0016462">
    <property type="term" value="F:pyrophosphatase activity"/>
    <property type="evidence" value="ECO:0007669"/>
    <property type="project" value="TreeGrafter"/>
</dbReference>
<name>K2QJW6_9FLAO</name>
<evidence type="ECO:0000313" key="2">
    <source>
        <dbReference type="EMBL" id="EKF55017.1"/>
    </source>
</evidence>
<dbReference type="STRING" id="555500.I215_09876"/>
<dbReference type="eggNOG" id="COG0248">
    <property type="taxonomic scope" value="Bacteria"/>
</dbReference>
<dbReference type="Gene3D" id="3.30.420.150">
    <property type="entry name" value="Exopolyphosphatase. Domain 2"/>
    <property type="match status" value="1"/>
</dbReference>
<reference evidence="2 3" key="1">
    <citation type="journal article" date="2012" name="J. Bacteriol.">
        <title>Genome Sequence of Galbibacter marinum Type Strain ck-I2-15.</title>
        <authorList>
            <person name="Lai Q."/>
            <person name="Li C."/>
            <person name="Shao Z."/>
        </authorList>
    </citation>
    <scope>NUCLEOTIDE SEQUENCE [LARGE SCALE GENOMIC DNA]</scope>
    <source>
        <strain evidence="3">ck-I2-15</strain>
    </source>
</reference>
<proteinExistence type="predicted"/>
<evidence type="ECO:0000259" key="1">
    <source>
        <dbReference type="Pfam" id="PF02541"/>
    </source>
</evidence>
<dbReference type="OrthoDB" id="9814545at2"/>
<feature type="domain" description="Ppx/GppA phosphatase N-terminal" evidence="1">
    <location>
        <begin position="43"/>
        <end position="288"/>
    </location>
</feature>
<dbReference type="Pfam" id="PF02541">
    <property type="entry name" value="Ppx-GppA"/>
    <property type="match status" value="1"/>
</dbReference>
<dbReference type="PANTHER" id="PTHR30005:SF0">
    <property type="entry name" value="RETROGRADE REGULATION PROTEIN 2"/>
    <property type="match status" value="1"/>
</dbReference>
<dbReference type="InterPro" id="IPR043129">
    <property type="entry name" value="ATPase_NBD"/>
</dbReference>
<dbReference type="PATRIC" id="fig|555500.3.peg.2042"/>
<sequence>MLKIRKFAAIDIGSNAVRLLINNVIEYPDSPTQFKKSALVRVPVRLGEDSFTVGEISKLNASRIIDTMKSFKLLMRVHGVEHYMACATSAMREANNGNELVDIIRQKAGIDIEIIDGKKEAAIIASTDLYSLLDKEKTYLYVDVGGGSTEFTIFDCGKIVESKSFKVGTVRLLNEMISKQTWSEIQKWITKASKRYKKIDIIGSGGNINKLFKMSASKPGEALSYVYLNSQYQFLQELTYEQRIADLGLNPDRADVIIPAAQIYLNAFKWSGAKKLHVPKIGLSDGIIKLLYSQQKNQVNSYLEN</sequence>
<dbReference type="Gene3D" id="3.30.420.40">
    <property type="match status" value="1"/>
</dbReference>
<protein>
    <submittedName>
        <fullName evidence="2">Ppx/GppA phosphatase</fullName>
    </submittedName>
</protein>
<dbReference type="RefSeq" id="WP_008991820.1">
    <property type="nucleotide sequence ID" value="NZ_AMSG01000012.1"/>
</dbReference>
<comment type="caution">
    <text evidence="2">The sequence shown here is derived from an EMBL/GenBank/DDBJ whole genome shotgun (WGS) entry which is preliminary data.</text>
</comment>
<dbReference type="SUPFAM" id="SSF53067">
    <property type="entry name" value="Actin-like ATPase domain"/>
    <property type="match status" value="2"/>
</dbReference>
<dbReference type="CDD" id="cd24006">
    <property type="entry name" value="ASKHA_NBD_PPX_GppA"/>
    <property type="match status" value="1"/>
</dbReference>
<dbReference type="InterPro" id="IPR003695">
    <property type="entry name" value="Ppx_GppA_N"/>
</dbReference>
<dbReference type="PANTHER" id="PTHR30005">
    <property type="entry name" value="EXOPOLYPHOSPHATASE"/>
    <property type="match status" value="1"/>
</dbReference>
<keyword evidence="3" id="KW-1185">Reference proteome</keyword>
<gene>
    <name evidence="2" type="ORF">I215_09876</name>
</gene>